<protein>
    <submittedName>
        <fullName evidence="1">Uncharacterized protein</fullName>
    </submittedName>
</protein>
<evidence type="ECO:0000313" key="1">
    <source>
        <dbReference type="EMBL" id="RPB27523.1"/>
    </source>
</evidence>
<keyword evidence="2" id="KW-1185">Reference proteome</keyword>
<gene>
    <name evidence="1" type="ORF">L211DRAFT_846305</name>
</gene>
<name>A0A3N4LXA7_9PEZI</name>
<dbReference type="InParanoid" id="A0A3N4LXA7"/>
<organism evidence="1 2">
    <name type="scientific">Terfezia boudieri ATCC MYA-4762</name>
    <dbReference type="NCBI Taxonomy" id="1051890"/>
    <lineage>
        <taxon>Eukaryota</taxon>
        <taxon>Fungi</taxon>
        <taxon>Dikarya</taxon>
        <taxon>Ascomycota</taxon>
        <taxon>Pezizomycotina</taxon>
        <taxon>Pezizomycetes</taxon>
        <taxon>Pezizales</taxon>
        <taxon>Pezizaceae</taxon>
        <taxon>Terfezia</taxon>
    </lineage>
</organism>
<reference evidence="1 2" key="1">
    <citation type="journal article" date="2018" name="Nat. Ecol. Evol.">
        <title>Pezizomycetes genomes reveal the molecular basis of ectomycorrhizal truffle lifestyle.</title>
        <authorList>
            <person name="Murat C."/>
            <person name="Payen T."/>
            <person name="Noel B."/>
            <person name="Kuo A."/>
            <person name="Morin E."/>
            <person name="Chen J."/>
            <person name="Kohler A."/>
            <person name="Krizsan K."/>
            <person name="Balestrini R."/>
            <person name="Da Silva C."/>
            <person name="Montanini B."/>
            <person name="Hainaut M."/>
            <person name="Levati E."/>
            <person name="Barry K.W."/>
            <person name="Belfiori B."/>
            <person name="Cichocki N."/>
            <person name="Clum A."/>
            <person name="Dockter R.B."/>
            <person name="Fauchery L."/>
            <person name="Guy J."/>
            <person name="Iotti M."/>
            <person name="Le Tacon F."/>
            <person name="Lindquist E.A."/>
            <person name="Lipzen A."/>
            <person name="Malagnac F."/>
            <person name="Mello A."/>
            <person name="Molinier V."/>
            <person name="Miyauchi S."/>
            <person name="Poulain J."/>
            <person name="Riccioni C."/>
            <person name="Rubini A."/>
            <person name="Sitrit Y."/>
            <person name="Splivallo R."/>
            <person name="Traeger S."/>
            <person name="Wang M."/>
            <person name="Zifcakova L."/>
            <person name="Wipf D."/>
            <person name="Zambonelli A."/>
            <person name="Paolocci F."/>
            <person name="Nowrousian M."/>
            <person name="Ottonello S."/>
            <person name="Baldrian P."/>
            <person name="Spatafora J.W."/>
            <person name="Henrissat B."/>
            <person name="Nagy L.G."/>
            <person name="Aury J.M."/>
            <person name="Wincker P."/>
            <person name="Grigoriev I.V."/>
            <person name="Bonfante P."/>
            <person name="Martin F.M."/>
        </authorList>
    </citation>
    <scope>NUCLEOTIDE SEQUENCE [LARGE SCALE GENOMIC DNA]</scope>
    <source>
        <strain evidence="1 2">ATCC MYA-4762</strain>
    </source>
</reference>
<proteinExistence type="predicted"/>
<sequence>MTHLMRKLLLRRTQATLSHARPQDNLWQVVRVYSNARQAAEGMGLQIKDHSESFRLVWLLMVGGGFLSVLTKGMMDYTLCDKFEKRFDEMKILEKRIDELKILEKRIDELKEIVSNRKAC</sequence>
<dbReference type="EMBL" id="ML121531">
    <property type="protein sequence ID" value="RPB27523.1"/>
    <property type="molecule type" value="Genomic_DNA"/>
</dbReference>
<dbReference type="AlphaFoldDB" id="A0A3N4LXA7"/>
<accession>A0A3N4LXA7</accession>
<dbReference type="Proteomes" id="UP000267821">
    <property type="component" value="Unassembled WGS sequence"/>
</dbReference>
<dbReference type="OrthoDB" id="10516753at2759"/>
<evidence type="ECO:0000313" key="2">
    <source>
        <dbReference type="Proteomes" id="UP000267821"/>
    </source>
</evidence>